<dbReference type="AlphaFoldDB" id="A0A5C6FQQ2"/>
<gene>
    <name evidence="10" type="ORF">V7x_01100</name>
</gene>
<feature type="transmembrane region" description="Helical" evidence="9">
    <location>
        <begin position="21"/>
        <end position="41"/>
    </location>
</feature>
<evidence type="ECO:0000256" key="9">
    <source>
        <dbReference type="SAM" id="Phobius"/>
    </source>
</evidence>
<dbReference type="Pfam" id="PF04143">
    <property type="entry name" value="Sulf_transp"/>
    <property type="match status" value="1"/>
</dbReference>
<dbReference type="PANTHER" id="PTHR30574:SF1">
    <property type="entry name" value="SULPHUR TRANSPORT DOMAIN-CONTAINING PROTEIN"/>
    <property type="match status" value="1"/>
</dbReference>
<dbReference type="OrthoDB" id="9794165at2"/>
<feature type="transmembrane region" description="Helical" evidence="9">
    <location>
        <begin position="191"/>
        <end position="212"/>
    </location>
</feature>
<comment type="subcellular location">
    <subcellularLocation>
        <location evidence="1">Cell inner membrane</location>
        <topology evidence="1">Multi-pass membrane protein</topology>
    </subcellularLocation>
</comment>
<name>A0A5C6FQQ2_9PLAN</name>
<feature type="transmembrane region" description="Helical" evidence="9">
    <location>
        <begin position="119"/>
        <end position="146"/>
    </location>
</feature>
<comment type="similarity">
    <text evidence="8">Belongs to the TsuA/YedE (TC 9.B.102) family.</text>
</comment>
<keyword evidence="2" id="KW-0813">Transport</keyword>
<evidence type="ECO:0000313" key="10">
    <source>
        <dbReference type="EMBL" id="TWU64566.1"/>
    </source>
</evidence>
<feature type="transmembrane region" description="Helical" evidence="9">
    <location>
        <begin position="366"/>
        <end position="383"/>
    </location>
</feature>
<evidence type="ECO:0000256" key="5">
    <source>
        <dbReference type="ARBA" id="ARBA00022692"/>
    </source>
</evidence>
<dbReference type="InterPro" id="IPR007272">
    <property type="entry name" value="Sulf_transp_TsuA/YedE"/>
</dbReference>
<feature type="transmembrane region" description="Helical" evidence="9">
    <location>
        <begin position="153"/>
        <end position="171"/>
    </location>
</feature>
<sequence length="404" mass="42625">MNSGAKDRPSTSFSGVIRQNFATKISLCLLMALTIVVGANYGWRRGLLVVVGGLLGVALYYSSFGFTSAWRLLVFERRGAGVQAQLVMLAIAVTLFFPLLAVGEVFGQSLQGFVNPVSVTVALGAFLFGIGMQLAGGCASGTLFSVGGGDSRTLLTLFSFITGATVVTFHLPWWKTLPNLGAISLVDQFGWIVALALSLCVFTALFVLVGKFSTRETRSLVDDGPVDWLRSPWPLLWGAVALALLNATVLVLSGRPWGITGAFSKWGGHALHAVGIDLSSYPYWAEYDFGRSLLGDVPTTTSLGIILGAVASAGLLGKFNPTLRISKRGAITAIVGGLMMGYGGRLAFGCNIGALFGGIASGSLHGWLWLVCGFVGSIFGVFLRKQLGDGPYRNTQPQVEAAKP</sequence>
<reference evidence="10 11" key="1">
    <citation type="submission" date="2019-02" db="EMBL/GenBank/DDBJ databases">
        <title>Deep-cultivation of Planctomycetes and their phenomic and genomic characterization uncovers novel biology.</title>
        <authorList>
            <person name="Wiegand S."/>
            <person name="Jogler M."/>
            <person name="Boedeker C."/>
            <person name="Pinto D."/>
            <person name="Vollmers J."/>
            <person name="Rivas-Marin E."/>
            <person name="Kohn T."/>
            <person name="Peeters S.H."/>
            <person name="Heuer A."/>
            <person name="Rast P."/>
            <person name="Oberbeckmann S."/>
            <person name="Bunk B."/>
            <person name="Jeske O."/>
            <person name="Meyerdierks A."/>
            <person name="Storesund J.E."/>
            <person name="Kallscheuer N."/>
            <person name="Luecker S."/>
            <person name="Lage O.M."/>
            <person name="Pohl T."/>
            <person name="Merkel B.J."/>
            <person name="Hornburger P."/>
            <person name="Mueller R.-W."/>
            <person name="Bruemmer F."/>
            <person name="Labrenz M."/>
            <person name="Spormann A.M."/>
            <person name="Op Den Camp H."/>
            <person name="Overmann J."/>
            <person name="Amann R."/>
            <person name="Jetten M.S.M."/>
            <person name="Mascher T."/>
            <person name="Medema M.H."/>
            <person name="Devos D.P."/>
            <person name="Kaster A.-K."/>
            <person name="Ovreas L."/>
            <person name="Rohde M."/>
            <person name="Galperin M.Y."/>
            <person name="Jogler C."/>
        </authorList>
    </citation>
    <scope>NUCLEOTIDE SEQUENCE [LARGE SCALE GENOMIC DNA]</scope>
    <source>
        <strain evidence="10 11">V7</strain>
    </source>
</reference>
<feature type="transmembrane region" description="Helical" evidence="9">
    <location>
        <begin position="329"/>
        <end position="360"/>
    </location>
</feature>
<evidence type="ECO:0000256" key="7">
    <source>
        <dbReference type="ARBA" id="ARBA00023136"/>
    </source>
</evidence>
<accession>A0A5C6FQQ2</accession>
<dbReference type="Proteomes" id="UP000316476">
    <property type="component" value="Unassembled WGS sequence"/>
</dbReference>
<dbReference type="RefSeq" id="WP_146410228.1">
    <property type="nucleotide sequence ID" value="NZ_SJPZ01000001.1"/>
</dbReference>
<feature type="transmembrane region" description="Helical" evidence="9">
    <location>
        <begin position="233"/>
        <end position="253"/>
    </location>
</feature>
<evidence type="ECO:0000256" key="3">
    <source>
        <dbReference type="ARBA" id="ARBA00022475"/>
    </source>
</evidence>
<dbReference type="GO" id="GO:0005886">
    <property type="term" value="C:plasma membrane"/>
    <property type="evidence" value="ECO:0007669"/>
    <property type="project" value="UniProtKB-SubCell"/>
</dbReference>
<evidence type="ECO:0000256" key="4">
    <source>
        <dbReference type="ARBA" id="ARBA00022519"/>
    </source>
</evidence>
<keyword evidence="6 9" id="KW-1133">Transmembrane helix</keyword>
<comment type="caution">
    <text evidence="10">The sequence shown here is derived from an EMBL/GenBank/DDBJ whole genome shotgun (WGS) entry which is preliminary data.</text>
</comment>
<keyword evidence="5 9" id="KW-0812">Transmembrane</keyword>
<keyword evidence="3" id="KW-1003">Cell membrane</keyword>
<feature type="transmembrane region" description="Helical" evidence="9">
    <location>
        <begin position="86"/>
        <end position="107"/>
    </location>
</feature>
<keyword evidence="7 9" id="KW-0472">Membrane</keyword>
<keyword evidence="4" id="KW-0997">Cell inner membrane</keyword>
<organism evidence="10 11">
    <name type="scientific">Crateriforma conspicua</name>
    <dbReference type="NCBI Taxonomy" id="2527996"/>
    <lineage>
        <taxon>Bacteria</taxon>
        <taxon>Pseudomonadati</taxon>
        <taxon>Planctomycetota</taxon>
        <taxon>Planctomycetia</taxon>
        <taxon>Planctomycetales</taxon>
        <taxon>Planctomycetaceae</taxon>
        <taxon>Crateriforma</taxon>
    </lineage>
</organism>
<feature type="transmembrane region" description="Helical" evidence="9">
    <location>
        <begin position="297"/>
        <end position="317"/>
    </location>
</feature>
<evidence type="ECO:0000313" key="11">
    <source>
        <dbReference type="Proteomes" id="UP000316476"/>
    </source>
</evidence>
<proteinExistence type="inferred from homology"/>
<evidence type="ECO:0000256" key="2">
    <source>
        <dbReference type="ARBA" id="ARBA00022448"/>
    </source>
</evidence>
<evidence type="ECO:0000256" key="1">
    <source>
        <dbReference type="ARBA" id="ARBA00004429"/>
    </source>
</evidence>
<evidence type="ECO:0000256" key="6">
    <source>
        <dbReference type="ARBA" id="ARBA00022989"/>
    </source>
</evidence>
<dbReference type="PANTHER" id="PTHR30574">
    <property type="entry name" value="INNER MEMBRANE PROTEIN YEDE"/>
    <property type="match status" value="1"/>
</dbReference>
<protein>
    <submittedName>
        <fullName evidence="10">Putative inner membrane protein</fullName>
    </submittedName>
</protein>
<evidence type="ECO:0000256" key="8">
    <source>
        <dbReference type="ARBA" id="ARBA00035655"/>
    </source>
</evidence>
<dbReference type="EMBL" id="SJPZ01000001">
    <property type="protein sequence ID" value="TWU64566.1"/>
    <property type="molecule type" value="Genomic_DNA"/>
</dbReference>
<feature type="transmembrane region" description="Helical" evidence="9">
    <location>
        <begin position="47"/>
        <end position="74"/>
    </location>
</feature>